<dbReference type="OrthoDB" id="276388at2759"/>
<keyword evidence="2" id="KW-1185">Reference proteome</keyword>
<organism evidence="1 2">
    <name type="scientific">Pyrus ussuriensis x Pyrus communis</name>
    <dbReference type="NCBI Taxonomy" id="2448454"/>
    <lineage>
        <taxon>Eukaryota</taxon>
        <taxon>Viridiplantae</taxon>
        <taxon>Streptophyta</taxon>
        <taxon>Embryophyta</taxon>
        <taxon>Tracheophyta</taxon>
        <taxon>Spermatophyta</taxon>
        <taxon>Magnoliopsida</taxon>
        <taxon>eudicotyledons</taxon>
        <taxon>Gunneridae</taxon>
        <taxon>Pentapetalae</taxon>
        <taxon>rosids</taxon>
        <taxon>fabids</taxon>
        <taxon>Rosales</taxon>
        <taxon>Rosaceae</taxon>
        <taxon>Amygdaloideae</taxon>
        <taxon>Maleae</taxon>
        <taxon>Pyrus</taxon>
    </lineage>
</organism>
<reference evidence="1 2" key="3">
    <citation type="submission" date="2019-11" db="EMBL/GenBank/DDBJ databases">
        <title>A de novo genome assembly of a pear dwarfing rootstock.</title>
        <authorList>
            <person name="Wang F."/>
            <person name="Wang J."/>
            <person name="Li S."/>
            <person name="Zhang Y."/>
            <person name="Fang M."/>
            <person name="Ma L."/>
            <person name="Zhao Y."/>
            <person name="Jiang S."/>
        </authorList>
    </citation>
    <scope>NUCLEOTIDE SEQUENCE [LARGE SCALE GENOMIC DNA]</scope>
    <source>
        <strain evidence="1">S2</strain>
        <tissue evidence="1">Leaf</tissue>
    </source>
</reference>
<protein>
    <submittedName>
        <fullName evidence="1">Uncharacterized protein</fullName>
    </submittedName>
</protein>
<evidence type="ECO:0000313" key="1">
    <source>
        <dbReference type="EMBL" id="KAB2607888.1"/>
    </source>
</evidence>
<dbReference type="AlphaFoldDB" id="A0A5N5FXM2"/>
<dbReference type="GO" id="GO:0009507">
    <property type="term" value="C:chloroplast"/>
    <property type="evidence" value="ECO:0007669"/>
    <property type="project" value="TreeGrafter"/>
</dbReference>
<comment type="caution">
    <text evidence="1">The sequence shown here is derived from an EMBL/GenBank/DDBJ whole genome shotgun (WGS) entry which is preliminary data.</text>
</comment>
<gene>
    <name evidence="1" type="ORF">D8674_011056</name>
</gene>
<dbReference type="PANTHER" id="PTHR37217:SF1">
    <property type="entry name" value="EXPRESSED PROTEIN"/>
    <property type="match status" value="1"/>
</dbReference>
<dbReference type="EMBL" id="SMOL01000553">
    <property type="protein sequence ID" value="KAB2607888.1"/>
    <property type="molecule type" value="Genomic_DNA"/>
</dbReference>
<reference evidence="2" key="2">
    <citation type="submission" date="2019-10" db="EMBL/GenBank/DDBJ databases">
        <title>A de novo genome assembly of a pear dwarfing rootstock.</title>
        <authorList>
            <person name="Wang F."/>
            <person name="Wang J."/>
            <person name="Li S."/>
            <person name="Zhang Y."/>
            <person name="Fang M."/>
            <person name="Ma L."/>
            <person name="Zhao Y."/>
            <person name="Jiang S."/>
        </authorList>
    </citation>
    <scope>NUCLEOTIDE SEQUENCE [LARGE SCALE GENOMIC DNA]</scope>
</reference>
<sequence length="276" mass="31323">MNSVFSSHSLFVPLPRCQFLPCIQTQPQHMVMNRVYRWNHCVPSLSVSFPFISHHSLHTRQTLFGATAPSNEGVVSVINFDDFDEKDWSFLDSGDFSSDQDYNLKIDRIISAGEIEETSRVMVSIGSEGFVDRLVESSPCSLLLVVHDSLFVLAGIKEKYDKVKCWQGELIYVPDKWAPLDVVFLYCLPAMPLKLDEVFKTLARCFTQGARLVISHPQGREVSELQLRQYPDVVTSDLPEKSTLEESAAEHSFELTEYVDEPCFYLAVLKFVGARN</sequence>
<dbReference type="PANTHER" id="PTHR37217">
    <property type="entry name" value="EXPRESSED PROTEIN"/>
    <property type="match status" value="1"/>
</dbReference>
<proteinExistence type="predicted"/>
<accession>A0A5N5FXM2</accession>
<reference evidence="1 2" key="1">
    <citation type="submission" date="2019-09" db="EMBL/GenBank/DDBJ databases">
        <authorList>
            <person name="Ou C."/>
        </authorList>
    </citation>
    <scope>NUCLEOTIDE SEQUENCE [LARGE SCALE GENOMIC DNA]</scope>
    <source>
        <strain evidence="1">S2</strain>
        <tissue evidence="1">Leaf</tissue>
    </source>
</reference>
<evidence type="ECO:0000313" key="2">
    <source>
        <dbReference type="Proteomes" id="UP000327157"/>
    </source>
</evidence>
<name>A0A5N5FXM2_9ROSA</name>
<dbReference type="Proteomes" id="UP000327157">
    <property type="component" value="Chromosome 14"/>
</dbReference>